<keyword evidence="2" id="KW-1185">Reference proteome</keyword>
<proteinExistence type="predicted"/>
<evidence type="ECO:0000313" key="2">
    <source>
        <dbReference type="Proteomes" id="UP001189429"/>
    </source>
</evidence>
<evidence type="ECO:0000313" key="1">
    <source>
        <dbReference type="EMBL" id="CAK0900899.1"/>
    </source>
</evidence>
<accession>A0ABN9XRQ9</accession>
<dbReference type="SUPFAM" id="SSF142695">
    <property type="entry name" value="RibA-like"/>
    <property type="match status" value="1"/>
</dbReference>
<dbReference type="PANTHER" id="PTHR31687">
    <property type="match status" value="1"/>
</dbReference>
<dbReference type="PANTHER" id="PTHR31687:SF3">
    <property type="entry name" value="PROTEIN URG3"/>
    <property type="match status" value="1"/>
</dbReference>
<dbReference type="InterPro" id="IPR036144">
    <property type="entry name" value="RibA-like_sf"/>
</dbReference>
<dbReference type="Proteomes" id="UP001189429">
    <property type="component" value="Unassembled WGS sequence"/>
</dbReference>
<reference evidence="1" key="1">
    <citation type="submission" date="2023-10" db="EMBL/GenBank/DDBJ databases">
        <authorList>
            <person name="Chen Y."/>
            <person name="Shah S."/>
            <person name="Dougan E. K."/>
            <person name="Thang M."/>
            <person name="Chan C."/>
        </authorList>
    </citation>
    <scope>NUCLEOTIDE SEQUENCE [LARGE SCALE GENOMIC DNA]</scope>
</reference>
<name>A0ABN9XRQ9_9DINO</name>
<dbReference type="InterPro" id="IPR012469">
    <property type="entry name" value="DUF1688"/>
</dbReference>
<comment type="caution">
    <text evidence="1">The sequence shown here is derived from an EMBL/GenBank/DDBJ whole genome shotgun (WGS) entry which is preliminary data.</text>
</comment>
<organism evidence="1 2">
    <name type="scientific">Prorocentrum cordatum</name>
    <dbReference type="NCBI Taxonomy" id="2364126"/>
    <lineage>
        <taxon>Eukaryota</taxon>
        <taxon>Sar</taxon>
        <taxon>Alveolata</taxon>
        <taxon>Dinophyceae</taxon>
        <taxon>Prorocentrales</taxon>
        <taxon>Prorocentraceae</taxon>
        <taxon>Prorocentrum</taxon>
    </lineage>
</organism>
<gene>
    <name evidence="1" type="ORF">PCOR1329_LOCUS78043</name>
</gene>
<sequence length="193" mass="21272">MMPDVLNWMGIRRIDWLCSMSNEKYEAITGAGITVMQRVDLPNDYIKESMMVELNAKIASGYHWGGKAVGGAAGLEQLVQVREQCFKVYELGKQGGLAFFTVDESKMPAAVAATEEVIRRRYPTLQVPPHSRLRHFPDGKLAGLLASWKCDKVEKARRLVDLITVSALTDAGAGTGSERIGADYLPERDTLLG</sequence>
<dbReference type="Pfam" id="PF07958">
    <property type="entry name" value="DUF1688"/>
    <property type="match status" value="1"/>
</dbReference>
<dbReference type="EMBL" id="CAUYUJ010020849">
    <property type="protein sequence ID" value="CAK0900899.1"/>
    <property type="molecule type" value="Genomic_DNA"/>
</dbReference>
<protein>
    <submittedName>
        <fullName evidence="1">Uncharacterized protein</fullName>
    </submittedName>
</protein>